<dbReference type="EMBL" id="CP007139">
    <property type="protein sequence ID" value="AIE83846.1"/>
    <property type="molecule type" value="Genomic_DNA"/>
</dbReference>
<dbReference type="AlphaFoldDB" id="A0A068NK09"/>
<organism evidence="2 3">
    <name type="scientific">Fimbriimonas ginsengisoli Gsoil 348</name>
    <dbReference type="NCBI Taxonomy" id="661478"/>
    <lineage>
        <taxon>Bacteria</taxon>
        <taxon>Bacillati</taxon>
        <taxon>Armatimonadota</taxon>
        <taxon>Fimbriimonadia</taxon>
        <taxon>Fimbriimonadales</taxon>
        <taxon>Fimbriimonadaceae</taxon>
        <taxon>Fimbriimonas</taxon>
    </lineage>
</organism>
<keyword evidence="3" id="KW-1185">Reference proteome</keyword>
<dbReference type="STRING" id="661478.OP10G_0478"/>
<dbReference type="PANTHER" id="PTHR18964">
    <property type="entry name" value="ROK (REPRESSOR, ORF, KINASE) FAMILY"/>
    <property type="match status" value="1"/>
</dbReference>
<evidence type="ECO:0000313" key="2">
    <source>
        <dbReference type="EMBL" id="AIE83846.1"/>
    </source>
</evidence>
<dbReference type="Pfam" id="PF00480">
    <property type="entry name" value="ROK"/>
    <property type="match status" value="1"/>
</dbReference>
<dbReference type="eggNOG" id="COG1940">
    <property type="taxonomic scope" value="Bacteria"/>
</dbReference>
<dbReference type="SUPFAM" id="SSF53067">
    <property type="entry name" value="Actin-like ATPase domain"/>
    <property type="match status" value="1"/>
</dbReference>
<gene>
    <name evidence="2" type="ORF">OP10G_0478</name>
</gene>
<reference evidence="2 3" key="1">
    <citation type="journal article" date="2014" name="PLoS ONE">
        <title>The first complete genome sequence of the class fimbriimonadia in the phylum armatimonadetes.</title>
        <authorList>
            <person name="Hu Z.Y."/>
            <person name="Wang Y.Z."/>
            <person name="Im W.T."/>
            <person name="Wang S.Y."/>
            <person name="Zhao G.P."/>
            <person name="Zheng H.J."/>
            <person name="Quan Z.X."/>
        </authorList>
    </citation>
    <scope>NUCLEOTIDE SEQUENCE [LARGE SCALE GENOMIC DNA]</scope>
    <source>
        <strain evidence="2">Gsoil 348</strain>
    </source>
</reference>
<proteinExistence type="inferred from homology"/>
<dbReference type="HOGENOM" id="CLU_036604_0_4_0"/>
<evidence type="ECO:0000256" key="1">
    <source>
        <dbReference type="ARBA" id="ARBA00006479"/>
    </source>
</evidence>
<dbReference type="InterPro" id="IPR000600">
    <property type="entry name" value="ROK"/>
</dbReference>
<sequence length="331" mass="34579">MDLGGTNVRAGAFYEDGSEAGPSYSNPSKAQEGTPAILASIAATIQQAVATAAVKPTEVGLAIPGHVDDERGMIVWAPNFGENVNGVFKYWENVEVRDPLAKMTGLNIRMGNDANLAALGEYKFGTGRNSAKCLVMLTIGTGIGGGVVMAPISVQGDARGPLVLLGGNKGGAELGHTVVNYQGPECNSGEFGSLESYCQRDAIVRRAQHRIRRGRKTILNDMVGEDLSKLTPKHISQAAEQGDEVSLEVWEEVGTMLGVGIGNFIAIFAPDIVAIGGQIAKAGDLLLKPAIRTARNVAVPSLFSDAKIVVAEQIEDAGMLGGAALALEPRT</sequence>
<dbReference type="PANTHER" id="PTHR18964:SF149">
    <property type="entry name" value="BIFUNCTIONAL UDP-N-ACETYLGLUCOSAMINE 2-EPIMERASE_N-ACETYLMANNOSAMINE KINASE"/>
    <property type="match status" value="1"/>
</dbReference>
<dbReference type="Gene3D" id="3.30.420.40">
    <property type="match status" value="2"/>
</dbReference>
<name>A0A068NK09_FIMGI</name>
<comment type="similarity">
    <text evidence="1">Belongs to the ROK (NagC/XylR) family.</text>
</comment>
<evidence type="ECO:0000313" key="3">
    <source>
        <dbReference type="Proteomes" id="UP000027982"/>
    </source>
</evidence>
<accession>A0A068NK09</accession>
<protein>
    <submittedName>
        <fullName evidence="2">Transcriptional regulator</fullName>
    </submittedName>
</protein>
<dbReference type="InterPro" id="IPR043129">
    <property type="entry name" value="ATPase_NBD"/>
</dbReference>
<dbReference type="KEGG" id="fgi:OP10G_0478"/>
<dbReference type="Proteomes" id="UP000027982">
    <property type="component" value="Chromosome"/>
</dbReference>